<dbReference type="Proteomes" id="UP000256899">
    <property type="component" value="Unassembled WGS sequence"/>
</dbReference>
<proteinExistence type="predicted"/>
<reference evidence="2" key="1">
    <citation type="submission" date="2018-08" db="EMBL/GenBank/DDBJ databases">
        <title>Thalassotalea euphylliae genome.</title>
        <authorList>
            <person name="Summers S."/>
            <person name="Rice S.A."/>
            <person name="Freckelton M.L."/>
            <person name="Nedved B.T."/>
            <person name="Hadfield M.G."/>
        </authorList>
    </citation>
    <scope>NUCLEOTIDE SEQUENCE [LARGE SCALE GENOMIC DNA]</scope>
    <source>
        <strain evidence="2">H3</strain>
    </source>
</reference>
<evidence type="ECO:0000313" key="1">
    <source>
        <dbReference type="EMBL" id="REL31082.1"/>
    </source>
</evidence>
<keyword evidence="2" id="KW-1185">Reference proteome</keyword>
<sequence length="138" mass="15791">MFNYVLLKDDVVIAHQESSEELAGDSVYLKVDELPVLGSVYDGSEFTPPQPPKTTKIHKPFFIKRLERWQADVEKAQQQNSEIRNDFVAFPHFSHVDFSLEMTQAMINRLVAEVKKINPDSDISLEAITADIQSYEAY</sequence>
<evidence type="ECO:0000313" key="2">
    <source>
        <dbReference type="Proteomes" id="UP000256899"/>
    </source>
</evidence>
<comment type="caution">
    <text evidence="1">The sequence shown here is derived from an EMBL/GenBank/DDBJ whole genome shotgun (WGS) entry which is preliminary data.</text>
</comment>
<protein>
    <submittedName>
        <fullName evidence="1">Uncharacterized protein</fullName>
    </submittedName>
</protein>
<dbReference type="RefSeq" id="WP_116015659.1">
    <property type="nucleotide sequence ID" value="NZ_QUOT01000001.1"/>
</dbReference>
<gene>
    <name evidence="1" type="ORF">DXX94_10345</name>
</gene>
<accession>A0A3E0U538</accession>
<dbReference type="EMBL" id="QUOT01000001">
    <property type="protein sequence ID" value="REL31082.1"/>
    <property type="molecule type" value="Genomic_DNA"/>
</dbReference>
<name>A0A3E0U538_9GAMM</name>
<organism evidence="1 2">
    <name type="scientific">Thalassotalea euphylliae</name>
    <dbReference type="NCBI Taxonomy" id="1655234"/>
    <lineage>
        <taxon>Bacteria</taxon>
        <taxon>Pseudomonadati</taxon>
        <taxon>Pseudomonadota</taxon>
        <taxon>Gammaproteobacteria</taxon>
        <taxon>Alteromonadales</taxon>
        <taxon>Colwelliaceae</taxon>
        <taxon>Thalassotalea</taxon>
    </lineage>
</organism>
<dbReference type="AlphaFoldDB" id="A0A3E0U538"/>